<evidence type="ECO:0000313" key="2">
    <source>
        <dbReference type="EMBL" id="KAK1420617.1"/>
    </source>
</evidence>
<keyword evidence="1" id="KW-1133">Transmembrane helix</keyword>
<organism evidence="2 3">
    <name type="scientific">Tagetes erecta</name>
    <name type="common">African marigold</name>
    <dbReference type="NCBI Taxonomy" id="13708"/>
    <lineage>
        <taxon>Eukaryota</taxon>
        <taxon>Viridiplantae</taxon>
        <taxon>Streptophyta</taxon>
        <taxon>Embryophyta</taxon>
        <taxon>Tracheophyta</taxon>
        <taxon>Spermatophyta</taxon>
        <taxon>Magnoliopsida</taxon>
        <taxon>eudicotyledons</taxon>
        <taxon>Gunneridae</taxon>
        <taxon>Pentapetalae</taxon>
        <taxon>asterids</taxon>
        <taxon>campanulids</taxon>
        <taxon>Asterales</taxon>
        <taxon>Asteraceae</taxon>
        <taxon>Asteroideae</taxon>
        <taxon>Heliantheae alliance</taxon>
        <taxon>Tageteae</taxon>
        <taxon>Tagetes</taxon>
    </lineage>
</organism>
<keyword evidence="1" id="KW-0812">Transmembrane</keyword>
<dbReference type="Proteomes" id="UP001229421">
    <property type="component" value="Unassembled WGS sequence"/>
</dbReference>
<evidence type="ECO:0000256" key="1">
    <source>
        <dbReference type="SAM" id="Phobius"/>
    </source>
</evidence>
<evidence type="ECO:0000313" key="3">
    <source>
        <dbReference type="Proteomes" id="UP001229421"/>
    </source>
</evidence>
<dbReference type="AlphaFoldDB" id="A0AAD8NTI1"/>
<sequence>MALLILINIIFSTITLVSNLLSRLLFTVTAYLLVIAIQGLKVPGEALQSAMEQFGGFVRTCVEYLLEFILEVISEIVGLVFDLVKDGVFGSVAATGAAAGGLAEKMRSAFDGLTEDIPAVVEGAAEMVTTMVTDLWNNYIDAQSYVTENA</sequence>
<protein>
    <submittedName>
        <fullName evidence="2">Uncharacterized protein</fullName>
    </submittedName>
</protein>
<reference evidence="2" key="1">
    <citation type="journal article" date="2023" name="bioRxiv">
        <title>Improved chromosome-level genome assembly for marigold (Tagetes erecta).</title>
        <authorList>
            <person name="Jiang F."/>
            <person name="Yuan L."/>
            <person name="Wang S."/>
            <person name="Wang H."/>
            <person name="Xu D."/>
            <person name="Wang A."/>
            <person name="Fan W."/>
        </authorList>
    </citation>
    <scope>NUCLEOTIDE SEQUENCE</scope>
    <source>
        <strain evidence="2">WSJ</strain>
        <tissue evidence="2">Leaf</tissue>
    </source>
</reference>
<dbReference type="EMBL" id="JAUHHV010000006">
    <property type="protein sequence ID" value="KAK1420617.1"/>
    <property type="molecule type" value="Genomic_DNA"/>
</dbReference>
<feature type="transmembrane region" description="Helical" evidence="1">
    <location>
        <begin position="6"/>
        <end position="34"/>
    </location>
</feature>
<comment type="caution">
    <text evidence="2">The sequence shown here is derived from an EMBL/GenBank/DDBJ whole genome shotgun (WGS) entry which is preliminary data.</text>
</comment>
<keyword evidence="3" id="KW-1185">Reference proteome</keyword>
<keyword evidence="1" id="KW-0472">Membrane</keyword>
<gene>
    <name evidence="2" type="ORF">QVD17_22355</name>
</gene>
<accession>A0AAD8NTI1</accession>
<proteinExistence type="predicted"/>
<name>A0AAD8NTI1_TARER</name>